<evidence type="ECO:0000256" key="3">
    <source>
        <dbReference type="ARBA" id="ARBA00022471"/>
    </source>
</evidence>
<evidence type="ECO:0008006" key="9">
    <source>
        <dbReference type="Google" id="ProtNLM"/>
    </source>
</evidence>
<keyword evidence="8" id="KW-1185">Reference proteome</keyword>
<evidence type="ECO:0000313" key="8">
    <source>
        <dbReference type="Proteomes" id="UP000886885"/>
    </source>
</evidence>
<proteinExistence type="inferred from homology"/>
<dbReference type="InterPro" id="IPR010264">
    <property type="entry name" value="Self-incomp_S1"/>
</dbReference>
<comment type="similarity">
    <text evidence="2">Belongs to the plant self-incompatibility (S1) protein family.</text>
</comment>
<evidence type="ECO:0000256" key="2">
    <source>
        <dbReference type="ARBA" id="ARBA00005581"/>
    </source>
</evidence>
<sequence length="174" mass="19632">MTSWINFLLFLVLQLCFLSAATTNEHDDHPLPTVHVINALPKSSKAMNVSCSSNTIDIGEQSLVNGEVYKWRVSQRKLHYCVAIWERFFASWHAFQPRRDGNHETLFWMVEEDGFFISWDKAKWILMHLVQKETRTDAAESISCGLSGRMGSILATGTAIGIGRINGDGSFPVQ</sequence>
<dbReference type="GO" id="GO:0005576">
    <property type="term" value="C:extracellular region"/>
    <property type="evidence" value="ECO:0007669"/>
    <property type="project" value="UniProtKB-SubCell"/>
</dbReference>
<dbReference type="PANTHER" id="PTHR35630:SF1">
    <property type="entry name" value="LEGUMINOSIN GROUP486 SECRETED PEPTIDE"/>
    <property type="match status" value="1"/>
</dbReference>
<dbReference type="OrthoDB" id="826549at2759"/>
<dbReference type="EMBL" id="JAAWWB010000006">
    <property type="protein sequence ID" value="KAG6781447.1"/>
    <property type="molecule type" value="Genomic_DNA"/>
</dbReference>
<evidence type="ECO:0000313" key="7">
    <source>
        <dbReference type="EMBL" id="KAG6781447.1"/>
    </source>
</evidence>
<reference evidence="7" key="1">
    <citation type="journal article" date="2020" name="bioRxiv">
        <title>Hybrid origin of Populus tomentosa Carr. identified through genome sequencing and phylogenomic analysis.</title>
        <authorList>
            <person name="An X."/>
            <person name="Gao K."/>
            <person name="Chen Z."/>
            <person name="Li J."/>
            <person name="Yang X."/>
            <person name="Yang X."/>
            <person name="Zhou J."/>
            <person name="Guo T."/>
            <person name="Zhao T."/>
            <person name="Huang S."/>
            <person name="Miao D."/>
            <person name="Khan W.U."/>
            <person name="Rao P."/>
            <person name="Ye M."/>
            <person name="Lei B."/>
            <person name="Liao W."/>
            <person name="Wang J."/>
            <person name="Ji L."/>
            <person name="Li Y."/>
            <person name="Guo B."/>
            <person name="Mustafa N.S."/>
            <person name="Li S."/>
            <person name="Yun Q."/>
            <person name="Keller S.R."/>
            <person name="Mao J."/>
            <person name="Zhang R."/>
            <person name="Strauss S.H."/>
        </authorList>
    </citation>
    <scope>NUCLEOTIDE SEQUENCE</scope>
    <source>
        <strain evidence="7">GM15</strain>
        <tissue evidence="7">Leaf</tissue>
    </source>
</reference>
<dbReference type="GO" id="GO:0060320">
    <property type="term" value="P:rejection of self pollen"/>
    <property type="evidence" value="ECO:0007669"/>
    <property type="project" value="UniProtKB-KW"/>
</dbReference>
<dbReference type="Proteomes" id="UP000886885">
    <property type="component" value="Chromosome 3D"/>
</dbReference>
<feature type="signal peptide" evidence="6">
    <location>
        <begin position="1"/>
        <end position="23"/>
    </location>
</feature>
<keyword evidence="4" id="KW-0964">Secreted</keyword>
<evidence type="ECO:0000256" key="4">
    <source>
        <dbReference type="ARBA" id="ARBA00022525"/>
    </source>
</evidence>
<evidence type="ECO:0000256" key="1">
    <source>
        <dbReference type="ARBA" id="ARBA00004613"/>
    </source>
</evidence>
<accession>A0A8X8D8E6</accession>
<keyword evidence="3" id="KW-0713">Self-incompatibility</keyword>
<feature type="chain" id="PRO_5036476552" description="Plant self-incompatibility S1" evidence="6">
    <location>
        <begin position="24"/>
        <end position="174"/>
    </location>
</feature>
<comment type="caution">
    <text evidence="7">The sequence shown here is derived from an EMBL/GenBank/DDBJ whole genome shotgun (WGS) entry which is preliminary data.</text>
</comment>
<dbReference type="Pfam" id="PF05938">
    <property type="entry name" value="Self-incomp_S1"/>
    <property type="match status" value="1"/>
</dbReference>
<organism evidence="7 8">
    <name type="scientific">Populus tomentosa</name>
    <name type="common">Chinese white poplar</name>
    <dbReference type="NCBI Taxonomy" id="118781"/>
    <lineage>
        <taxon>Eukaryota</taxon>
        <taxon>Viridiplantae</taxon>
        <taxon>Streptophyta</taxon>
        <taxon>Embryophyta</taxon>
        <taxon>Tracheophyta</taxon>
        <taxon>Spermatophyta</taxon>
        <taxon>Magnoliopsida</taxon>
        <taxon>eudicotyledons</taxon>
        <taxon>Gunneridae</taxon>
        <taxon>Pentapetalae</taxon>
        <taxon>rosids</taxon>
        <taxon>fabids</taxon>
        <taxon>Malpighiales</taxon>
        <taxon>Salicaceae</taxon>
        <taxon>Saliceae</taxon>
        <taxon>Populus</taxon>
    </lineage>
</organism>
<comment type="subcellular location">
    <subcellularLocation>
        <location evidence="1">Secreted</location>
    </subcellularLocation>
</comment>
<gene>
    <name evidence="7" type="ORF">POTOM_014352</name>
</gene>
<dbReference type="AlphaFoldDB" id="A0A8X8D8E6"/>
<name>A0A8X8D8E6_POPTO</name>
<keyword evidence="5 6" id="KW-0732">Signal</keyword>
<evidence type="ECO:0000256" key="6">
    <source>
        <dbReference type="SAM" id="SignalP"/>
    </source>
</evidence>
<dbReference type="PANTHER" id="PTHR35630">
    <property type="entry name" value="LEGUMINOSIN GROUP486 SECRETED PEPTIDE"/>
    <property type="match status" value="1"/>
</dbReference>
<protein>
    <recommendedName>
        <fullName evidence="9">Plant self-incompatibility S1</fullName>
    </recommendedName>
</protein>
<evidence type="ECO:0000256" key="5">
    <source>
        <dbReference type="ARBA" id="ARBA00022729"/>
    </source>
</evidence>